<keyword evidence="1" id="KW-0175">Coiled coil</keyword>
<evidence type="ECO:0000259" key="3">
    <source>
        <dbReference type="PROSITE" id="PS50829"/>
    </source>
</evidence>
<feature type="compositionally biased region" description="Polar residues" evidence="2">
    <location>
        <begin position="17"/>
        <end position="26"/>
    </location>
</feature>
<comment type="caution">
    <text evidence="4">The sequence shown here is derived from an EMBL/GenBank/DDBJ whole genome shotgun (WGS) entry which is preliminary data.</text>
</comment>
<dbReference type="CDD" id="cd00072">
    <property type="entry name" value="GYF"/>
    <property type="match status" value="1"/>
</dbReference>
<feature type="compositionally biased region" description="Basic and acidic residues" evidence="2">
    <location>
        <begin position="170"/>
        <end position="203"/>
    </location>
</feature>
<organism evidence="4 5">
    <name type="scientific">Ilex paraguariensis</name>
    <name type="common">yerba mate</name>
    <dbReference type="NCBI Taxonomy" id="185542"/>
    <lineage>
        <taxon>Eukaryota</taxon>
        <taxon>Viridiplantae</taxon>
        <taxon>Streptophyta</taxon>
        <taxon>Embryophyta</taxon>
        <taxon>Tracheophyta</taxon>
        <taxon>Spermatophyta</taxon>
        <taxon>Magnoliopsida</taxon>
        <taxon>eudicotyledons</taxon>
        <taxon>Gunneridae</taxon>
        <taxon>Pentapetalae</taxon>
        <taxon>asterids</taxon>
        <taxon>campanulids</taxon>
        <taxon>Aquifoliales</taxon>
        <taxon>Aquifoliaceae</taxon>
        <taxon>Ilex</taxon>
    </lineage>
</organism>
<evidence type="ECO:0000313" key="4">
    <source>
        <dbReference type="EMBL" id="CAK9144352.1"/>
    </source>
</evidence>
<accession>A0ABC8RHS7</accession>
<feature type="compositionally biased region" description="Gly residues" evidence="2">
    <location>
        <begin position="1597"/>
        <end position="1611"/>
    </location>
</feature>
<dbReference type="Pfam" id="PF02213">
    <property type="entry name" value="GYF"/>
    <property type="match status" value="1"/>
</dbReference>
<keyword evidence="5" id="KW-1185">Reference proteome</keyword>
<gene>
    <name evidence="4" type="ORF">ILEXP_LOCUS12104</name>
</gene>
<feature type="coiled-coil region" evidence="1">
    <location>
        <begin position="885"/>
        <end position="938"/>
    </location>
</feature>
<dbReference type="PROSITE" id="PS50829">
    <property type="entry name" value="GYF"/>
    <property type="match status" value="1"/>
</dbReference>
<feature type="compositionally biased region" description="Low complexity" evidence="2">
    <location>
        <begin position="1504"/>
        <end position="1518"/>
    </location>
</feature>
<protein>
    <recommendedName>
        <fullName evidence="3">GYF domain-containing protein</fullName>
    </recommendedName>
</protein>
<dbReference type="SMART" id="SM00444">
    <property type="entry name" value="GYF"/>
    <property type="match status" value="1"/>
</dbReference>
<dbReference type="PANTHER" id="PTHR46992:SF1">
    <property type="entry name" value="GYF DOMAIN-CONTAINING PROTEIN"/>
    <property type="match status" value="1"/>
</dbReference>
<dbReference type="Proteomes" id="UP001642360">
    <property type="component" value="Unassembled WGS sequence"/>
</dbReference>
<feature type="domain" description="GYF" evidence="3">
    <location>
        <begin position="560"/>
        <end position="611"/>
    </location>
</feature>
<proteinExistence type="predicted"/>
<evidence type="ECO:0000256" key="1">
    <source>
        <dbReference type="SAM" id="Coils"/>
    </source>
</evidence>
<name>A0ABC8RHS7_9AQUA</name>
<evidence type="ECO:0000313" key="5">
    <source>
        <dbReference type="Proteomes" id="UP001642360"/>
    </source>
</evidence>
<feature type="region of interest" description="Disordered" evidence="2">
    <location>
        <begin position="1500"/>
        <end position="1628"/>
    </location>
</feature>
<sequence length="1647" mass="181988">MAQDKLDLPDDLLSFKPSDQSWTSKVEASRGNDEEKVAIGLLDESKDQAASESSIPLSPQWLYAKSSETKLEIRAPSSLSIGNSVDLNQKEGWRSEGPDDKKDWRKVITETESGRRWREEERETGLLGRRDRRKMDRRADSGPGRETTDNKSLPAADRWHDVSNRSSGLEMRRDSKWSSRWGPEDKEKETRMEKRTDVDKEDTPNDNQAFIGSNRAVSERESDSRDKWRPRHRMEGNSGGPGSFRAAPGFGLERGRVEGSNAGFALGRGRSSLKPPYAGPIGAAHFNKNESVPGKPSLPTNTYLYPRGKLLDIYRLQKLDPSFLVIPDNLVEVPHITQVTIIEPLAFVVPDAEEEAILGDIWKGKITSSGVLYNSLRKGRSADNVTDVGDLVLNNAKEGVLCTVVDEEKVDIQKIAIDNAHQANVDSILCNDVHKMYLVDGEEVNIAGELKVPEALIGTDTDEMTSKISRSNNISIAQESGGVHNYASSPFEVADSAFTKHPLFDAVESLPAFDTITKLSDDSHSLYIPPSSEQCWTDNLHPLERNSNENQFGRDIPPEELSLYYCDPQGEMQGPFLGVDIISWFEQGFFGTDLPVRLADAPEETPFQHLGEVMPHLTVRHGYASSTDFSSRVEQSKNLEGKLEANLPASIPVSVSEVIYSAALDGWQSSEFDGPSAQNLQSRISEAEGSLQLQSSVAQTFRDFVVQDEEIVFPGRPNSSGNAIGLTSRGINDSAANVISHHSLPIEVTEPGMPSQQDHRLHPFGLLWSELEGTYSRNTQSSNTPFSSGVQNQLLDPIAGRIAPYGVMADSAHAAETWPDTYRRNALLDSNLYQDAVDAHQLSHMNQESKRFDLAEKLLSQQLQQQHFQPHNLLSPHSHLNEILLEQLQGQNSVHQQQLASQTEQDLEHFLAQQLQQQRQLQLQQHQLQQQKRFHQQQMLLKEQQSQAQQAILEQLLQSQMCEPGRGQSHDAIRPNNALDEILLKQRVLNELQQYSHNPPRHADPSLEHLFQAKFGQMPQHGHQSDLLELISHSKHGHMQSLEQQILQQEQLHARQLPMGLRHRMEMEEERQIGSVWPVDETNQFLRSPAGAHRANTAGFSPLDFYQQHQRPSPQEPLSHLERNLSIQDRLQRGLYDPGLVPFERSMSLSVGSPGMNLDVVNSMARAHGLDMQEPTARIHPAGQVGGFTSGGYSHPSRHPSVSDQFHASHSDAVEGLWSETSGQPPNDWMESRIQQLHLNSERQKRESEIRRTSEDSSLWMSAGTNDDSSKRLLMELLHQKSGHQPAELLDVTNGVSYERRAPAGPFYGASSSNHSFSVVSDEEAGGLNHSFAVGSYGSNSVGPSQVHLGNEMASGLESRERLPPGSNSGASFEGDSFFYSINGTSQATFTDTNVIGKPSVERDFLDVDGTGLGFKKEGGLLKGPTLDAQEGMAEQAGLIAVDRGDMPVNVNSRHTSLGIAGGNADLYNDKIGNSFAKEIARDRVPALQSKRLENVLLKRPPVSHSSSSQEGLSELASDPVIRGKNIPSMVTSEGGSRATDGKLANQVPDIMAPGKKDMRFRRTSSLGDTDVSETSFSDMLKSNAKKPALPEAQTSTGGGSELSDGTQGGKSGKKKGKKGRQIDPALLGFRVTSNRIMMGEIHRIDD</sequence>
<dbReference type="EMBL" id="CAUOFW020001391">
    <property type="protein sequence ID" value="CAK9144352.1"/>
    <property type="molecule type" value="Genomic_DNA"/>
</dbReference>
<dbReference type="SUPFAM" id="SSF55277">
    <property type="entry name" value="GYF domain"/>
    <property type="match status" value="1"/>
</dbReference>
<feature type="region of interest" description="Disordered" evidence="2">
    <location>
        <begin position="1184"/>
        <end position="1205"/>
    </location>
</feature>
<feature type="region of interest" description="Disordered" evidence="2">
    <location>
        <begin position="1"/>
        <end position="34"/>
    </location>
</feature>
<feature type="compositionally biased region" description="Polar residues" evidence="2">
    <location>
        <begin position="1564"/>
        <end position="1578"/>
    </location>
</feature>
<reference evidence="4 5" key="1">
    <citation type="submission" date="2024-02" db="EMBL/GenBank/DDBJ databases">
        <authorList>
            <person name="Vignale AGUSTIN F."/>
            <person name="Sosa J E."/>
            <person name="Modenutti C."/>
        </authorList>
    </citation>
    <scope>NUCLEOTIDE SEQUENCE [LARGE SCALE GENOMIC DNA]</scope>
</reference>
<feature type="compositionally biased region" description="Basic and acidic residues" evidence="2">
    <location>
        <begin position="217"/>
        <end position="227"/>
    </location>
</feature>
<feature type="region of interest" description="Disordered" evidence="2">
    <location>
        <begin position="1239"/>
        <end position="1264"/>
    </location>
</feature>
<feature type="compositionally biased region" description="Basic and acidic residues" evidence="2">
    <location>
        <begin position="1240"/>
        <end position="1255"/>
    </location>
</feature>
<feature type="region of interest" description="Disordered" evidence="2">
    <location>
        <begin position="79"/>
        <end position="245"/>
    </location>
</feature>
<dbReference type="InterPro" id="IPR035445">
    <property type="entry name" value="GYF-like_dom_sf"/>
</dbReference>
<dbReference type="Gene3D" id="3.30.1490.40">
    <property type="match status" value="1"/>
</dbReference>
<feature type="compositionally biased region" description="Basic and acidic residues" evidence="2">
    <location>
        <begin position="88"/>
        <end position="124"/>
    </location>
</feature>
<evidence type="ECO:0000256" key="2">
    <source>
        <dbReference type="SAM" id="MobiDB-lite"/>
    </source>
</evidence>
<dbReference type="InterPro" id="IPR003169">
    <property type="entry name" value="GYF"/>
</dbReference>
<dbReference type="PANTHER" id="PTHR46992">
    <property type="entry name" value="GYF DOMAIN-CONTAINING PROTEIN"/>
    <property type="match status" value="1"/>
</dbReference>